<name>A0A2S5RDM7_9MOLU</name>
<sequence length="144" mass="17159">MNLKNLGNEDHQIYQGSCYEVMQELIDKNIKVDAIICDMPFGVTTNNWDKKLDLDKNIKIKDFNKEENLMEKTNDGNREWVLEHYGYDLRDIIEDNEIWKDNVKYLAYEVYPNAYNETLERFQKYGTTNENENILSQLKAAYNE</sequence>
<comment type="caution">
    <text evidence="1">The sequence shown here is derived from an EMBL/GenBank/DDBJ whole genome shotgun (WGS) entry which is preliminary data.</text>
</comment>
<evidence type="ECO:0000313" key="2">
    <source>
        <dbReference type="Proteomes" id="UP000237865"/>
    </source>
</evidence>
<reference evidence="1 2" key="1">
    <citation type="submission" date="2017-11" db="EMBL/GenBank/DDBJ databases">
        <title>Genome sequence of Entomoplasma lucivorax PIPN-2 (ATCC 49196).</title>
        <authorList>
            <person name="Lo W.-S."/>
            <person name="Gasparich G.E."/>
            <person name="Kuo C.-H."/>
        </authorList>
    </citation>
    <scope>NUCLEOTIDE SEQUENCE [LARGE SCALE GENOMIC DNA]</scope>
    <source>
        <strain evidence="1 2">PIPN-2</strain>
    </source>
</reference>
<proteinExistence type="predicted"/>
<dbReference type="EMBL" id="PHNE01000002">
    <property type="protein sequence ID" value="PPE05423.1"/>
    <property type="molecule type" value="Genomic_DNA"/>
</dbReference>
<dbReference type="STRING" id="1399797.GCA_000518285_00310"/>
<accession>A0A2S5RDM7</accession>
<dbReference type="Proteomes" id="UP000237865">
    <property type="component" value="Unassembled WGS sequence"/>
</dbReference>
<dbReference type="RefSeq" id="WP_028126411.1">
    <property type="nucleotide sequence ID" value="NZ_PHNE01000002.1"/>
</dbReference>
<protein>
    <submittedName>
        <fullName evidence="1">Uncharacterized protein</fullName>
    </submittedName>
</protein>
<keyword evidence="2" id="KW-1185">Reference proteome</keyword>
<organism evidence="1 2">
    <name type="scientific">Williamsoniiplasma lucivorax</name>
    <dbReference type="NCBI Taxonomy" id="209274"/>
    <lineage>
        <taxon>Bacteria</taxon>
        <taxon>Bacillati</taxon>
        <taxon>Mycoplasmatota</taxon>
        <taxon>Mollicutes</taxon>
        <taxon>Entomoplasmatales</taxon>
        <taxon>Williamsoniiplasma</taxon>
    </lineage>
</organism>
<dbReference type="Gene3D" id="3.40.50.150">
    <property type="entry name" value="Vaccinia Virus protein VP39"/>
    <property type="match status" value="1"/>
</dbReference>
<dbReference type="InterPro" id="IPR029063">
    <property type="entry name" value="SAM-dependent_MTases_sf"/>
</dbReference>
<evidence type="ECO:0000313" key="1">
    <source>
        <dbReference type="EMBL" id="PPE05423.1"/>
    </source>
</evidence>
<gene>
    <name evidence="1" type="ORF">ELUCI_v1c05150</name>
</gene>
<dbReference type="AlphaFoldDB" id="A0A2S5RDM7"/>
<dbReference type="SUPFAM" id="SSF53335">
    <property type="entry name" value="S-adenosyl-L-methionine-dependent methyltransferases"/>
    <property type="match status" value="1"/>
</dbReference>